<dbReference type="Proteomes" id="UP000469427">
    <property type="component" value="Unassembled WGS sequence"/>
</dbReference>
<reference evidence="3 4" key="1">
    <citation type="submission" date="2018-08" db="EMBL/GenBank/DDBJ databases">
        <title>A genome reference for cultivated species of the human gut microbiota.</title>
        <authorList>
            <person name="Zou Y."/>
            <person name="Xue W."/>
            <person name="Luo G."/>
        </authorList>
    </citation>
    <scope>NUCLEOTIDE SEQUENCE [LARGE SCALE GENOMIC DNA]</scope>
    <source>
        <strain evidence="3 4">OM08-13BH</strain>
    </source>
</reference>
<dbReference type="AlphaFoldDB" id="A0A3E4X2B2"/>
<dbReference type="EMBL" id="QSTG01000001">
    <property type="protein sequence ID" value="RGM48612.1"/>
    <property type="molecule type" value="Genomic_DNA"/>
</dbReference>
<reference evidence="1 6" key="2">
    <citation type="journal article" date="2019" name="Nat. Med.">
        <title>A library of human gut bacterial isolates paired with longitudinal multiomics data enables mechanistic microbiome research.</title>
        <authorList>
            <person name="Poyet M."/>
            <person name="Groussin M."/>
            <person name="Gibbons S.M."/>
            <person name="Avila-Pacheco J."/>
            <person name="Jiang X."/>
            <person name="Kearney S.M."/>
            <person name="Perrotta A.R."/>
            <person name="Berdy B."/>
            <person name="Zhao S."/>
            <person name="Lieberman T.D."/>
            <person name="Swanson P.K."/>
            <person name="Smith M."/>
            <person name="Roesemann S."/>
            <person name="Alexander J.E."/>
            <person name="Rich S.A."/>
            <person name="Livny J."/>
            <person name="Vlamakis H."/>
            <person name="Clish C."/>
            <person name="Bullock K."/>
            <person name="Deik A."/>
            <person name="Scott J."/>
            <person name="Pierce K.A."/>
            <person name="Xavier R.J."/>
            <person name="Alm E.J."/>
        </authorList>
    </citation>
    <scope>NUCLEOTIDE SEQUENCE [LARGE SCALE GENOMIC DNA]</scope>
    <source>
        <strain evidence="1 6">BIOML-A122</strain>
    </source>
</reference>
<comment type="caution">
    <text evidence="3">The sequence shown here is derived from an EMBL/GenBank/DDBJ whole genome shotgun (WGS) entry which is preliminary data.</text>
</comment>
<dbReference type="EMBL" id="VULU01000009">
    <property type="protein sequence ID" value="MSS48088.1"/>
    <property type="molecule type" value="Genomic_DNA"/>
</dbReference>
<dbReference type="Proteomes" id="UP000460950">
    <property type="component" value="Unassembled WGS sequence"/>
</dbReference>
<evidence type="ECO:0000313" key="4">
    <source>
        <dbReference type="Proteomes" id="UP000261003"/>
    </source>
</evidence>
<reference evidence="2 5" key="3">
    <citation type="submission" date="2019-09" db="EMBL/GenBank/DDBJ databases">
        <title>In-depth cultivation of the pig gut microbiome towards novel bacterial diversity and tailored functional studies.</title>
        <authorList>
            <person name="Wylensek D."/>
            <person name="Hitch T.C.A."/>
            <person name="Clavel T."/>
        </authorList>
    </citation>
    <scope>NUCLEOTIDE SEQUENCE [LARGE SCALE GENOMIC DNA]</scope>
    <source>
        <strain evidence="2 5">WCA-389-WT-3C</strain>
    </source>
</reference>
<evidence type="ECO:0000313" key="1">
    <source>
        <dbReference type="EMBL" id="KAB6525447.1"/>
    </source>
</evidence>
<gene>
    <name evidence="3" type="ORF">DXC16_00715</name>
    <name evidence="2" type="ORF">FYJ30_07115</name>
    <name evidence="1" type="ORF">GAY98_13675</name>
</gene>
<dbReference type="EMBL" id="WDBI01000021">
    <property type="protein sequence ID" value="KAB6525447.1"/>
    <property type="molecule type" value="Genomic_DNA"/>
</dbReference>
<accession>A0A3E4X2B2</accession>
<evidence type="ECO:0000313" key="2">
    <source>
        <dbReference type="EMBL" id="MSS48088.1"/>
    </source>
</evidence>
<name>A0A3E4X2B2_PHOVU</name>
<evidence type="ECO:0008006" key="7">
    <source>
        <dbReference type="Google" id="ProtNLM"/>
    </source>
</evidence>
<dbReference type="Proteomes" id="UP000261003">
    <property type="component" value="Unassembled WGS sequence"/>
</dbReference>
<evidence type="ECO:0000313" key="3">
    <source>
        <dbReference type="EMBL" id="RGM48612.1"/>
    </source>
</evidence>
<evidence type="ECO:0000313" key="6">
    <source>
        <dbReference type="Proteomes" id="UP000469427"/>
    </source>
</evidence>
<sequence length="213" mass="24991">MPDLSGHKFGRWLVLHKDLDRLDHKGIKSYYICQCDCGSIHSVSAYGLRNGTSKSCGCKTKDRITKYNYRHGLSRTDIYRIFRCMKERCYSPKHSSYKNYGGRGIGICEEWKNNPESFVNWALNSGYQKGLTIDRKDVNGNYSPENCKWATRKEQVRNRTNTVYIHIDGNRYSLSEFCEKHNLSYGAAWQNFRRNNRNEELLIKYLLRKCNSV</sequence>
<proteinExistence type="predicted"/>
<organism evidence="3 4">
    <name type="scientific">Phocaeicola vulgatus</name>
    <name type="common">Bacteroides vulgatus</name>
    <dbReference type="NCBI Taxonomy" id="821"/>
    <lineage>
        <taxon>Bacteria</taxon>
        <taxon>Pseudomonadati</taxon>
        <taxon>Bacteroidota</taxon>
        <taxon>Bacteroidia</taxon>
        <taxon>Bacteroidales</taxon>
        <taxon>Bacteroidaceae</taxon>
        <taxon>Phocaeicola</taxon>
    </lineage>
</organism>
<evidence type="ECO:0000313" key="5">
    <source>
        <dbReference type="Proteomes" id="UP000460950"/>
    </source>
</evidence>
<protein>
    <recommendedName>
        <fullName evidence="7">HNH endonuclease</fullName>
    </recommendedName>
</protein>